<dbReference type="InterPro" id="IPR036390">
    <property type="entry name" value="WH_DNA-bd_sf"/>
</dbReference>
<dbReference type="NCBIfam" id="NF011671">
    <property type="entry name" value="PRK15090.1"/>
    <property type="match status" value="1"/>
</dbReference>
<dbReference type="SUPFAM" id="SSF46785">
    <property type="entry name" value="Winged helix' DNA-binding domain"/>
    <property type="match status" value="1"/>
</dbReference>
<dbReference type="InterPro" id="IPR005471">
    <property type="entry name" value="Tscrpt_reg_IclR_N"/>
</dbReference>
<dbReference type="InterPro" id="IPR011991">
    <property type="entry name" value="ArsR-like_HTH"/>
</dbReference>
<dbReference type="FunFam" id="3.30.450.40:FF:000009">
    <property type="entry name" value="DNA-binding transcriptional regulator KdgR"/>
    <property type="match status" value="1"/>
</dbReference>
<dbReference type="InterPro" id="IPR014757">
    <property type="entry name" value="Tscrpt_reg_IclR_C"/>
</dbReference>
<keyword evidence="4" id="KW-0804">Transcription</keyword>
<dbReference type="Gene3D" id="3.30.450.40">
    <property type="match status" value="1"/>
</dbReference>
<comment type="caution">
    <text evidence="7">The sequence shown here is derived from an EMBL/GenBank/DDBJ whole genome shotgun (WGS) entry which is preliminary data.</text>
</comment>
<keyword evidence="1" id="KW-0678">Repressor</keyword>
<dbReference type="Proteomes" id="UP000585721">
    <property type="component" value="Unassembled WGS sequence"/>
</dbReference>
<dbReference type="AlphaFoldDB" id="A0A841GPP5"/>
<keyword evidence="2" id="KW-0805">Transcription regulation</keyword>
<dbReference type="Pfam" id="PF09339">
    <property type="entry name" value="HTH_IclR"/>
    <property type="match status" value="1"/>
</dbReference>
<protein>
    <submittedName>
        <fullName evidence="7">IclR family KDG regulon transcriptional repressor</fullName>
    </submittedName>
</protein>
<evidence type="ECO:0000256" key="3">
    <source>
        <dbReference type="ARBA" id="ARBA00023125"/>
    </source>
</evidence>
<dbReference type="EMBL" id="JACHGR010000008">
    <property type="protein sequence ID" value="MBB6056492.1"/>
    <property type="molecule type" value="Genomic_DNA"/>
</dbReference>
<gene>
    <name evidence="7" type="ORF">HNR75_002430</name>
</gene>
<feature type="domain" description="HTH iclR-type" evidence="5">
    <location>
        <begin position="16"/>
        <end position="77"/>
    </location>
</feature>
<feature type="domain" description="IclR-ED" evidence="6">
    <location>
        <begin position="78"/>
        <end position="261"/>
    </location>
</feature>
<dbReference type="GO" id="GO:0045892">
    <property type="term" value="P:negative regulation of DNA-templated transcription"/>
    <property type="evidence" value="ECO:0007669"/>
    <property type="project" value="TreeGrafter"/>
</dbReference>
<name>A0A841GPP5_9GAMM</name>
<evidence type="ECO:0000256" key="1">
    <source>
        <dbReference type="ARBA" id="ARBA00022491"/>
    </source>
</evidence>
<dbReference type="InterPro" id="IPR036388">
    <property type="entry name" value="WH-like_DNA-bd_sf"/>
</dbReference>
<evidence type="ECO:0000259" key="5">
    <source>
        <dbReference type="PROSITE" id="PS51077"/>
    </source>
</evidence>
<dbReference type="SMART" id="SM00346">
    <property type="entry name" value="HTH_ICLR"/>
    <property type="match status" value="1"/>
</dbReference>
<dbReference type="PANTHER" id="PTHR30136">
    <property type="entry name" value="HELIX-TURN-HELIX TRANSCRIPTIONAL REGULATOR, ICLR FAMILY"/>
    <property type="match status" value="1"/>
</dbReference>
<evidence type="ECO:0000259" key="6">
    <source>
        <dbReference type="PROSITE" id="PS51078"/>
    </source>
</evidence>
<accession>A0A841GPP5</accession>
<evidence type="ECO:0000256" key="2">
    <source>
        <dbReference type="ARBA" id="ARBA00023015"/>
    </source>
</evidence>
<dbReference type="PROSITE" id="PS51077">
    <property type="entry name" value="HTH_ICLR"/>
    <property type="match status" value="1"/>
</dbReference>
<dbReference type="InterPro" id="IPR029016">
    <property type="entry name" value="GAF-like_dom_sf"/>
</dbReference>
<dbReference type="RefSeq" id="WP_188027222.1">
    <property type="nucleotide sequence ID" value="NZ_JACHGR010000008.1"/>
</dbReference>
<keyword evidence="8" id="KW-1185">Reference proteome</keyword>
<dbReference type="CDD" id="cd00090">
    <property type="entry name" value="HTH_ARSR"/>
    <property type="match status" value="1"/>
</dbReference>
<keyword evidence="3" id="KW-0238">DNA-binding</keyword>
<dbReference type="Gene3D" id="1.10.10.10">
    <property type="entry name" value="Winged helix-like DNA-binding domain superfamily/Winged helix DNA-binding domain"/>
    <property type="match status" value="1"/>
</dbReference>
<evidence type="ECO:0000313" key="8">
    <source>
        <dbReference type="Proteomes" id="UP000585721"/>
    </source>
</evidence>
<dbReference type="InterPro" id="IPR050707">
    <property type="entry name" value="HTH_MetabolicPath_Reg"/>
</dbReference>
<dbReference type="PANTHER" id="PTHR30136:SF7">
    <property type="entry name" value="HTH-TYPE TRANSCRIPTIONAL REGULATOR KDGR-RELATED"/>
    <property type="match status" value="1"/>
</dbReference>
<organism evidence="7 8">
    <name type="scientific">Tolumonas osonensis</name>
    <dbReference type="NCBI Taxonomy" id="675874"/>
    <lineage>
        <taxon>Bacteria</taxon>
        <taxon>Pseudomonadati</taxon>
        <taxon>Pseudomonadota</taxon>
        <taxon>Gammaproteobacteria</taxon>
        <taxon>Aeromonadales</taxon>
        <taxon>Aeromonadaceae</taxon>
        <taxon>Tolumonas</taxon>
    </lineage>
</organism>
<dbReference type="SUPFAM" id="SSF55781">
    <property type="entry name" value="GAF domain-like"/>
    <property type="match status" value="1"/>
</dbReference>
<dbReference type="Pfam" id="PF01614">
    <property type="entry name" value="IclR_C"/>
    <property type="match status" value="1"/>
</dbReference>
<dbReference type="GO" id="GO:0003700">
    <property type="term" value="F:DNA-binding transcription factor activity"/>
    <property type="evidence" value="ECO:0007669"/>
    <property type="project" value="TreeGrafter"/>
</dbReference>
<dbReference type="PROSITE" id="PS51078">
    <property type="entry name" value="ICLR_ED"/>
    <property type="match status" value="1"/>
</dbReference>
<reference evidence="7 8" key="1">
    <citation type="submission" date="2020-08" db="EMBL/GenBank/DDBJ databases">
        <title>Genomic Encyclopedia of Type Strains, Phase IV (KMG-IV): sequencing the most valuable type-strain genomes for metagenomic binning, comparative biology and taxonomic classification.</title>
        <authorList>
            <person name="Goeker M."/>
        </authorList>
    </citation>
    <scope>NUCLEOTIDE SEQUENCE [LARGE SCALE GENOMIC DNA]</scope>
    <source>
        <strain evidence="7 8">DSM 22975</strain>
    </source>
</reference>
<evidence type="ECO:0000313" key="7">
    <source>
        <dbReference type="EMBL" id="MBB6056492.1"/>
    </source>
</evidence>
<proteinExistence type="predicted"/>
<evidence type="ECO:0000256" key="4">
    <source>
        <dbReference type="ARBA" id="ARBA00023163"/>
    </source>
</evidence>
<dbReference type="GO" id="GO:0003677">
    <property type="term" value="F:DNA binding"/>
    <property type="evidence" value="ECO:0007669"/>
    <property type="project" value="UniProtKB-KW"/>
</dbReference>
<sequence>MAEVAVNDFSKQQDSVSSVLKVFGILQALGDEHEIGVTELSQRVMMSKSTVYRFLQTMKSLGYVRQEGENDKYSLTLKLFDLGAKALQHVDLIRIADQQMRILSKETRETIHLGAMEDESIVYLHKIDSQYNLRMYSRVGRRNPLYSTAIGKVLLAWQDEREVREILEPVTFEVKTPHTLANVDALLAELAQVREHGFSEDREEQEEGLRCVAVPVYDRFGHVIAGLSISFPTIRFDDNQLMHYVSILHQAAANISLQLGLPRYPFPAA</sequence>